<evidence type="ECO:0000256" key="8">
    <source>
        <dbReference type="SAM" id="MobiDB-lite"/>
    </source>
</evidence>
<dbReference type="STRING" id="483913.AN935_14890"/>
<dbReference type="Pfam" id="PF00691">
    <property type="entry name" value="OmpA"/>
    <property type="match status" value="1"/>
</dbReference>
<comment type="caution">
    <text evidence="11">The sequence shown here is derived from an EMBL/GenBank/DDBJ whole genome shotgun (WGS) entry which is preliminary data.</text>
</comment>
<accession>A0A085C959</accession>
<evidence type="ECO:0000256" key="1">
    <source>
        <dbReference type="ARBA" id="ARBA00004162"/>
    </source>
</evidence>
<evidence type="ECO:0000313" key="12">
    <source>
        <dbReference type="EMBL" id="MBO3793396.1"/>
    </source>
</evidence>
<dbReference type="SUPFAM" id="SSF103088">
    <property type="entry name" value="OmpA-like"/>
    <property type="match status" value="1"/>
</dbReference>
<reference evidence="11 13" key="1">
    <citation type="submission" date="2014-12" db="EMBL/GenBank/DDBJ databases">
        <title>Comparative genome analysis of Bacillus coagulans HM-08, Clostridium butyricum HM-68, Bacillus subtilis HM-66 and Bacillus licheniformis BL-09.</title>
        <authorList>
            <person name="Zhang H."/>
        </authorList>
    </citation>
    <scope>NUCLEOTIDE SEQUENCE [LARGE SCALE GENOMIC DNA]</scope>
    <source>
        <strain evidence="11 13">HM-66</strain>
    </source>
</reference>
<comment type="subcellular location">
    <subcellularLocation>
        <location evidence="1">Cell membrane</location>
        <topology evidence="1">Single-pass membrane protein</topology>
    </subcellularLocation>
</comment>
<dbReference type="RefSeq" id="WP_003229290.1">
    <property type="nucleotide sequence ID" value="NZ_AP024621.1"/>
</dbReference>
<evidence type="ECO:0000256" key="3">
    <source>
        <dbReference type="ARBA" id="ARBA00022475"/>
    </source>
</evidence>
<dbReference type="CDD" id="cd07185">
    <property type="entry name" value="OmpA_C-like"/>
    <property type="match status" value="1"/>
</dbReference>
<feature type="compositionally biased region" description="Basic and acidic residues" evidence="8">
    <location>
        <begin position="1"/>
        <end position="12"/>
    </location>
</feature>
<evidence type="ECO:0000256" key="9">
    <source>
        <dbReference type="SAM" id="Phobius"/>
    </source>
</evidence>
<reference evidence="12" key="2">
    <citation type="submission" date="2021-03" db="EMBL/GenBank/DDBJ databases">
        <title>Isolation of Bacillus subtilis from fermented food sample.</title>
        <authorList>
            <person name="Lakshmanan V."/>
            <person name="Athira K."/>
            <person name="Rajagopal K."/>
        </authorList>
    </citation>
    <scope>NUCLEOTIDE SEQUENCE</scope>
    <source>
        <strain evidence="12">S1</strain>
    </source>
</reference>
<dbReference type="NCBIfam" id="NF005382">
    <property type="entry name" value="PRK06925.1"/>
    <property type="match status" value="1"/>
</dbReference>
<dbReference type="EMBL" id="JAGFPW010000001">
    <property type="protein sequence ID" value="MBO3793396.1"/>
    <property type="molecule type" value="Genomic_DNA"/>
</dbReference>
<keyword evidence="11" id="KW-0966">Cell projection</keyword>
<feature type="region of interest" description="Disordered" evidence="8">
    <location>
        <begin position="64"/>
        <end position="91"/>
    </location>
</feature>
<dbReference type="Pfam" id="PF13677">
    <property type="entry name" value="MotB_plug"/>
    <property type="match status" value="1"/>
</dbReference>
<evidence type="ECO:0000256" key="6">
    <source>
        <dbReference type="ARBA" id="ARBA00023136"/>
    </source>
</evidence>
<proteinExistence type="inferred from homology"/>
<dbReference type="Proteomes" id="UP000665181">
    <property type="component" value="Unassembled WGS sequence"/>
</dbReference>
<keyword evidence="4 9" id="KW-0812">Transmembrane</keyword>
<evidence type="ECO:0000313" key="13">
    <source>
        <dbReference type="Proteomes" id="UP000032247"/>
    </source>
</evidence>
<keyword evidence="3" id="KW-1003">Cell membrane</keyword>
<name>A0A085C959_BACIU</name>
<keyword evidence="5 9" id="KW-1133">Transmembrane helix</keyword>
<evidence type="ECO:0000256" key="7">
    <source>
        <dbReference type="PROSITE-ProRule" id="PRU00473"/>
    </source>
</evidence>
<feature type="region of interest" description="Disordered" evidence="8">
    <location>
        <begin position="1"/>
        <end position="21"/>
    </location>
</feature>
<keyword evidence="11" id="KW-0969">Cilium</keyword>
<gene>
    <name evidence="12" type="primary">motB</name>
    <name evidence="12" type="ORF">J5227_03480</name>
    <name evidence="11" type="ORF">SC09_Contig17orf00634</name>
</gene>
<evidence type="ECO:0000256" key="5">
    <source>
        <dbReference type="ARBA" id="ARBA00022989"/>
    </source>
</evidence>
<feature type="compositionally biased region" description="Basic and acidic residues" evidence="8">
    <location>
        <begin position="73"/>
        <end position="89"/>
    </location>
</feature>
<dbReference type="AlphaFoldDB" id="A0A085C959"/>
<dbReference type="GO" id="GO:0005886">
    <property type="term" value="C:plasma membrane"/>
    <property type="evidence" value="ECO:0007669"/>
    <property type="project" value="UniProtKB-SubCell"/>
</dbReference>
<dbReference type="PROSITE" id="PS51123">
    <property type="entry name" value="OMPA_2"/>
    <property type="match status" value="1"/>
</dbReference>
<dbReference type="InterPro" id="IPR050330">
    <property type="entry name" value="Bact_OuterMem_StrucFunc"/>
</dbReference>
<evidence type="ECO:0000256" key="2">
    <source>
        <dbReference type="ARBA" id="ARBA00008914"/>
    </source>
</evidence>
<dbReference type="Gene3D" id="3.30.1330.60">
    <property type="entry name" value="OmpA-like domain"/>
    <property type="match status" value="1"/>
</dbReference>
<evidence type="ECO:0000259" key="10">
    <source>
        <dbReference type="PROSITE" id="PS51123"/>
    </source>
</evidence>
<feature type="transmembrane region" description="Helical" evidence="9">
    <location>
        <begin position="21"/>
        <end position="43"/>
    </location>
</feature>
<dbReference type="SMR" id="A0A085C959"/>
<dbReference type="EMBL" id="JXBC01000001">
    <property type="protein sequence ID" value="KIU13393.1"/>
    <property type="molecule type" value="Genomic_DNA"/>
</dbReference>
<dbReference type="Proteomes" id="UP000032247">
    <property type="component" value="Unassembled WGS sequence"/>
</dbReference>
<comment type="similarity">
    <text evidence="2">Belongs to the MotB family.</text>
</comment>
<evidence type="ECO:0000313" key="11">
    <source>
        <dbReference type="EMBL" id="KIU13393.1"/>
    </source>
</evidence>
<protein>
    <submittedName>
        <fullName evidence="12">Flagellar motor protein MotB</fullName>
    </submittedName>
    <submittedName>
        <fullName evidence="11">Flagellar motor protein MotS</fullName>
    </submittedName>
</protein>
<evidence type="ECO:0000256" key="4">
    <source>
        <dbReference type="ARBA" id="ARBA00022692"/>
    </source>
</evidence>
<feature type="domain" description="OmpA-like" evidence="10">
    <location>
        <begin position="117"/>
        <end position="238"/>
    </location>
</feature>
<dbReference type="PATRIC" id="fig|1423.169.peg.2360"/>
<organism evidence="11 13">
    <name type="scientific">Bacillus subtilis</name>
    <dbReference type="NCBI Taxonomy" id="1423"/>
    <lineage>
        <taxon>Bacteria</taxon>
        <taxon>Bacillati</taxon>
        <taxon>Bacillota</taxon>
        <taxon>Bacilli</taxon>
        <taxon>Bacillales</taxon>
        <taxon>Bacillaceae</taxon>
        <taxon>Bacillus</taxon>
    </lineage>
</organism>
<sequence>MKLRRERFERRNGSGKNSQSSSSWMVTFTDLITLILVFFILLFSMSQIDLQKFKAAVDSIQKEGNGLQPDQTSIEKKNTSPSDTKKQEDQQDQLLKKVNTYIKDNHLKAQMTAKRDERGVVLVLQEAVLFDTGEAKVLKNAETLLHQIAVLLQTIPNDIQVEGHTDSRNISTYRYPSNWELSAARASGVIQYFTSKEKLPSKRFIAVGYADTKPVKDNKTNEHMKENRRVEIVIKKSKTTSS</sequence>
<keyword evidence="11" id="KW-0282">Flagellum</keyword>
<dbReference type="InterPro" id="IPR025713">
    <property type="entry name" value="MotB-like_N_dom"/>
</dbReference>
<keyword evidence="6 7" id="KW-0472">Membrane</keyword>
<dbReference type="InterPro" id="IPR036737">
    <property type="entry name" value="OmpA-like_sf"/>
</dbReference>
<dbReference type="PANTHER" id="PTHR30329:SF16">
    <property type="entry name" value="CHEMOTAXIS MOTB PROTEIN"/>
    <property type="match status" value="1"/>
</dbReference>
<dbReference type="PANTHER" id="PTHR30329">
    <property type="entry name" value="STATOR ELEMENT OF FLAGELLAR MOTOR COMPLEX"/>
    <property type="match status" value="1"/>
</dbReference>
<dbReference type="InterPro" id="IPR006665">
    <property type="entry name" value="OmpA-like"/>
</dbReference>